<name>A0A1X4JP61_9LACO</name>
<keyword evidence="1" id="KW-1188">Viral release from host cell</keyword>
<evidence type="ECO:0000256" key="1">
    <source>
        <dbReference type="ARBA" id="ARBA00022612"/>
    </source>
</evidence>
<dbReference type="PANTHER" id="PTHR37813">
    <property type="entry name" value="FELS-2 PROPHAGE PROTEIN"/>
    <property type="match status" value="1"/>
</dbReference>
<accession>A0A1X4JP61</accession>
<proteinExistence type="predicted"/>
<feature type="compositionally biased region" description="Polar residues" evidence="3">
    <location>
        <begin position="188"/>
        <end position="202"/>
    </location>
</feature>
<dbReference type="Proteomes" id="UP000193588">
    <property type="component" value="Unassembled WGS sequence"/>
</dbReference>
<evidence type="ECO:0000256" key="2">
    <source>
        <dbReference type="SAM" id="Coils"/>
    </source>
</evidence>
<protein>
    <recommendedName>
        <fullName evidence="5">Phage tail tape measure protein domain-containing protein</fullName>
    </recommendedName>
</protein>
<dbReference type="RefSeq" id="WP_085636879.1">
    <property type="nucleotide sequence ID" value="NZ_NDXJ01000001.1"/>
</dbReference>
<dbReference type="PANTHER" id="PTHR37813:SF1">
    <property type="entry name" value="FELS-2 PROPHAGE PROTEIN"/>
    <property type="match status" value="1"/>
</dbReference>
<feature type="coiled-coil region" evidence="2">
    <location>
        <begin position="25"/>
        <end position="154"/>
    </location>
</feature>
<dbReference type="Gene3D" id="1.20.120.20">
    <property type="entry name" value="Apolipoprotein"/>
    <property type="match status" value="1"/>
</dbReference>
<gene>
    <name evidence="6" type="ORF">B9D04_00235</name>
</gene>
<dbReference type="Pfam" id="PF10145">
    <property type="entry name" value="PhageMin_Tail"/>
    <property type="match status" value="1"/>
</dbReference>
<sequence>MAKEKVAGLLATEVGLNTTSATNSLNELKSAVKDSTNEWKQMESQMKQSGDEIGASEAKYKGLTQSVNQQQDVLAKLRQEQSEVNRSTEAGEQTYQKYASQITTAERQLASMTKQQEQAKRAYELQESGIAGLNKEIQNSIKETDSYVERLRAEGKEEEANEAQKKGLARTLEKQGQLYEAQRKQLDKMTQSGEASSDSISKQKVALDKTGTSIAKGKRSLEELDGAQGKIGKNEGATEAGGKFERLTGAVNKTKLGLAATAAAAGTALAGVSKLVSAIYDQQSQVSSLQARTTASYGESKEAISAINKLYAKGYGESVEDLTETYTQLKQMNPKADVDELAKQTKLVSQYSKASGADTQEVLRGAQNATKAWHMSYEEYFDNLFTLQKQGGDIGGDISDNMAEYSQVLGQMGLSAKDSFSMIANGIQSGAYNGDKLLDFTKEFSISLNDGRMDESITEFSKKSQEMFNGYKEGKVTAGDMFKQITSEMGKMTDKQKEATLASNLWSALGEDNSLKVLGSLGKQNKAFSDVSGTAKKTSDQLKESNPFELMKRSAQASVSSITMSATETKNFKKALEPLQKAVKQFIGTMVKNMPAIVKAITPVVNFVSQHGKAITAVLAGLLALHFGSKIVSSAHNMVTAFGTLRTGLTKLAHSQKLATAAQKAMTLATKAYDLVVKNSVIGRVVLIITAIVAGLVMLYKHNKKFKAFVDGVVKSAGKFFTSMSKWIKSATKSISKFFKTIGKWFGGIGKTIGDGAKVISKWFSGLVKGFHKGWNSFTKFAKKLLKTFGKIVLISMALPIGIAATLMKPLVGPMKKIFNQLTKWLKSVWKPVQKAWTSTWNAIGKWFSGLLNSIAKVWNNTMSAIGNTLSKSMGAISDAWSRSWNGVANFFTDTWNKIVRFFKPIINSIHRIVSDTVGAISDTWSKTWNGISDFFSGIWNKMVRSGDDGIKSVKNVFSPILNAISGAFSNTWNSITDGFGSMWNTMTGWARDGINGVIGIINNGIGAINSVIGMFGGGHGLSRIPKFANGTKGAPKGLAVVNDAPGENYQEAIIDNSGKATVLEGRNRLVEFSGGETVIPAHALPHFANGTNDWLSSAVGWISDKWTQLTSFLREPIVALTNVMHRAVGTITGSPLVKAVSPMMTQGLINGIASPIVNMLSGIKSKHDSDEHQSLIKRLLGNGFAQGGIVNQHGLYEVAEQNMPEIIIPLDPAKKMRANDLLEQANARINGNRTSGQSQVIQEGDTYKIEINVNADLTPNTLKELQQVVVDAITRKQNAKSRAFG</sequence>
<dbReference type="EMBL" id="NDXJ01000001">
    <property type="protein sequence ID" value="OSP90570.1"/>
    <property type="molecule type" value="Genomic_DNA"/>
</dbReference>
<comment type="caution">
    <text evidence="6">The sequence shown here is derived from an EMBL/GenBank/DDBJ whole genome shotgun (WGS) entry which is preliminary data.</text>
</comment>
<dbReference type="InterPro" id="IPR010090">
    <property type="entry name" value="Phage_tape_meas"/>
</dbReference>
<feature type="domain" description="Phage tail tape measure protein" evidence="5">
    <location>
        <begin position="312"/>
        <end position="502"/>
    </location>
</feature>
<feature type="region of interest" description="Disordered" evidence="3">
    <location>
        <begin position="182"/>
        <end position="204"/>
    </location>
</feature>
<organism evidence="6 7">
    <name type="scientific">Weissella cibaria</name>
    <dbReference type="NCBI Taxonomy" id="137591"/>
    <lineage>
        <taxon>Bacteria</taxon>
        <taxon>Bacillati</taxon>
        <taxon>Bacillota</taxon>
        <taxon>Bacilli</taxon>
        <taxon>Lactobacillales</taxon>
        <taxon>Lactobacillaceae</taxon>
        <taxon>Weissella</taxon>
    </lineage>
</organism>
<keyword evidence="4" id="KW-0812">Transmembrane</keyword>
<keyword evidence="4" id="KW-1133">Transmembrane helix</keyword>
<reference evidence="6 7" key="1">
    <citation type="submission" date="2017-04" db="EMBL/GenBank/DDBJ databases">
        <title>The genome sequence of Weissella cibaria isolated from wild Drosophila.</title>
        <authorList>
            <person name="Ricks N.J."/>
            <person name="Carroll C."/>
            <person name="Walters A."/>
            <person name="Newell P.D."/>
            <person name="Chaston J.M."/>
        </authorList>
    </citation>
    <scope>NUCLEOTIDE SEQUENCE [LARGE SCALE GENOMIC DNA]</scope>
    <source>
        <strain evidence="6 7">DmW_103</strain>
    </source>
</reference>
<feature type="transmembrane region" description="Helical" evidence="4">
    <location>
        <begin position="681"/>
        <end position="700"/>
    </location>
</feature>
<evidence type="ECO:0000256" key="3">
    <source>
        <dbReference type="SAM" id="MobiDB-lite"/>
    </source>
</evidence>
<feature type="transmembrane region" description="Helical" evidence="4">
    <location>
        <begin position="789"/>
        <end position="808"/>
    </location>
</feature>
<evidence type="ECO:0000313" key="7">
    <source>
        <dbReference type="Proteomes" id="UP000193588"/>
    </source>
</evidence>
<evidence type="ECO:0000259" key="5">
    <source>
        <dbReference type="Pfam" id="PF10145"/>
    </source>
</evidence>
<evidence type="ECO:0000313" key="6">
    <source>
        <dbReference type="EMBL" id="OSP90570.1"/>
    </source>
</evidence>
<keyword evidence="4" id="KW-0472">Membrane</keyword>
<evidence type="ECO:0000256" key="4">
    <source>
        <dbReference type="SAM" id="Phobius"/>
    </source>
</evidence>
<keyword evidence="2" id="KW-0175">Coiled coil</keyword>